<gene>
    <name evidence="1" type="ORF">GCM10011520_18520</name>
</gene>
<sequence>MRQYLGYLPQDFNVYPMIKKGAEQKVPPDEWIDIGAFKIYPDKPKQDEQVLSLQKYWLKNGENHLELVLSEKPAYVGVDPFIKLVDRDSKDNIFKL</sequence>
<proteinExistence type="predicted"/>
<evidence type="ECO:0000313" key="2">
    <source>
        <dbReference type="Proteomes" id="UP000606498"/>
    </source>
</evidence>
<organism evidence="1 2">
    <name type="scientific">Shewanella carassii</name>
    <dbReference type="NCBI Taxonomy" id="1987584"/>
    <lineage>
        <taxon>Bacteria</taxon>
        <taxon>Pseudomonadati</taxon>
        <taxon>Pseudomonadota</taxon>
        <taxon>Gammaproteobacteria</taxon>
        <taxon>Alteromonadales</taxon>
        <taxon>Shewanellaceae</taxon>
        <taxon>Shewanella</taxon>
    </lineage>
</organism>
<dbReference type="EMBL" id="BMKO01000004">
    <property type="protein sequence ID" value="GGE78270.1"/>
    <property type="molecule type" value="Genomic_DNA"/>
</dbReference>
<accession>A0ABQ1T5B5</accession>
<reference evidence="2" key="1">
    <citation type="journal article" date="2019" name="Int. J. Syst. Evol. Microbiol.">
        <title>The Global Catalogue of Microorganisms (GCM) 10K type strain sequencing project: providing services to taxonomists for standard genome sequencing and annotation.</title>
        <authorList>
            <consortium name="The Broad Institute Genomics Platform"/>
            <consortium name="The Broad Institute Genome Sequencing Center for Infectious Disease"/>
            <person name="Wu L."/>
            <person name="Ma J."/>
        </authorList>
    </citation>
    <scope>NUCLEOTIDE SEQUENCE [LARGE SCALE GENOMIC DNA]</scope>
    <source>
        <strain evidence="2">CGMCC 1.16033</strain>
    </source>
</reference>
<dbReference type="Proteomes" id="UP000606498">
    <property type="component" value="Unassembled WGS sequence"/>
</dbReference>
<comment type="caution">
    <text evidence="1">The sequence shown here is derived from an EMBL/GenBank/DDBJ whole genome shotgun (WGS) entry which is preliminary data.</text>
</comment>
<name>A0ABQ1T5B5_9GAMM</name>
<evidence type="ECO:0000313" key="1">
    <source>
        <dbReference type="EMBL" id="GGE78270.1"/>
    </source>
</evidence>
<keyword evidence="2" id="KW-1185">Reference proteome</keyword>
<protein>
    <submittedName>
        <fullName evidence="1">Uncharacterized protein</fullName>
    </submittedName>
</protein>